<dbReference type="AlphaFoldDB" id="A0A4Y6PT01"/>
<accession>A0A4Y6PT01</accession>
<protein>
    <submittedName>
        <fullName evidence="2">Uncharacterized protein</fullName>
    </submittedName>
</protein>
<reference evidence="2 3" key="1">
    <citation type="submission" date="2019-06" db="EMBL/GenBank/DDBJ databases">
        <title>Persicimonas caeni gen. nov., sp. nov., a predatory bacterium isolated from solar saltern.</title>
        <authorList>
            <person name="Wang S."/>
        </authorList>
    </citation>
    <scope>NUCLEOTIDE SEQUENCE [LARGE SCALE GENOMIC DNA]</scope>
    <source>
        <strain evidence="2 3">YN101</strain>
    </source>
</reference>
<sequence>MQFRRKSIARHLHSALTLLVALAAIGLVSFGSMGAAAAQEAPLKMVFVNSDPMDGTAVYDALAEVLEASSDLQLVDPGDLLAAGSERGIGLDTLRDGDKRLRHRAEFAAMLSQTGGEAILVLDVFGGGNTMQLVVIGPYGNELDDIRQSIAGSRPSQSESVTVLKQAFKALVPKVRQYREEQAQRQEQQAGVDLVGEEEPPSDSQKIKERVIREHREKHADLKTGLTPHVGMIFGRRSLQLETQADYQLDHASPFVGFGAEVDIIFALMDGDTAAFGATVFGSFAPFTTVFTNDQGQPVELPSAFSNVGGDFKYLKGVGADLIVFGKAGVELMSIQIDQNQAYTGNDYINMRAGAGLVYQFGELAELHLDAAALPVVDARLSGDVMGPADFGLGWNAAAKLQLTFLKPFEVAAGYDFQYYPTTFSQPVLEDLGGQPATTTDMFHLANVMVGYGF</sequence>
<dbReference type="RefSeq" id="WP_141197944.1">
    <property type="nucleotide sequence ID" value="NZ_CP041186.1"/>
</dbReference>
<proteinExistence type="predicted"/>
<gene>
    <name evidence="2" type="ORF">FIV42_12125</name>
</gene>
<evidence type="ECO:0000256" key="1">
    <source>
        <dbReference type="SAM" id="MobiDB-lite"/>
    </source>
</evidence>
<evidence type="ECO:0000313" key="3">
    <source>
        <dbReference type="Proteomes" id="UP000315995"/>
    </source>
</evidence>
<dbReference type="EMBL" id="CP041186">
    <property type="protein sequence ID" value="QDG51464.1"/>
    <property type="molecule type" value="Genomic_DNA"/>
</dbReference>
<dbReference type="Proteomes" id="UP000315995">
    <property type="component" value="Chromosome"/>
</dbReference>
<evidence type="ECO:0000313" key="2">
    <source>
        <dbReference type="EMBL" id="QDG51464.1"/>
    </source>
</evidence>
<feature type="region of interest" description="Disordered" evidence="1">
    <location>
        <begin position="181"/>
        <end position="207"/>
    </location>
</feature>
<dbReference type="OrthoDB" id="5486465at2"/>
<keyword evidence="3" id="KW-1185">Reference proteome</keyword>
<organism evidence="2 3">
    <name type="scientific">Persicimonas caeni</name>
    <dbReference type="NCBI Taxonomy" id="2292766"/>
    <lineage>
        <taxon>Bacteria</taxon>
        <taxon>Deltaproteobacteria</taxon>
        <taxon>Bradymonadales</taxon>
        <taxon>Bradymonadaceae</taxon>
        <taxon>Persicimonas</taxon>
    </lineage>
</organism>
<name>A0A4Y6PT01_PERCE</name>
<accession>A0A5B8Y418</accession>